<gene>
    <name evidence="2" type="ORF">K432DRAFT_411537</name>
</gene>
<dbReference type="Proteomes" id="UP000250266">
    <property type="component" value="Unassembled WGS sequence"/>
</dbReference>
<dbReference type="AlphaFoldDB" id="A0A8E2J801"/>
<accession>A0A8E2J801</accession>
<evidence type="ECO:0000313" key="3">
    <source>
        <dbReference type="Proteomes" id="UP000250266"/>
    </source>
</evidence>
<protein>
    <submittedName>
        <fullName evidence="2">Uncharacterized protein</fullName>
    </submittedName>
</protein>
<name>A0A8E2J801_9PEZI</name>
<keyword evidence="3" id="KW-1185">Reference proteome</keyword>
<reference evidence="2 3" key="1">
    <citation type="journal article" date="2016" name="Nat. Commun.">
        <title>Ectomycorrhizal ecology is imprinted in the genome of the dominant symbiotic fungus Cenococcum geophilum.</title>
        <authorList>
            <consortium name="DOE Joint Genome Institute"/>
            <person name="Peter M."/>
            <person name="Kohler A."/>
            <person name="Ohm R.A."/>
            <person name="Kuo A."/>
            <person name="Krutzmann J."/>
            <person name="Morin E."/>
            <person name="Arend M."/>
            <person name="Barry K.W."/>
            <person name="Binder M."/>
            <person name="Choi C."/>
            <person name="Clum A."/>
            <person name="Copeland A."/>
            <person name="Grisel N."/>
            <person name="Haridas S."/>
            <person name="Kipfer T."/>
            <person name="LaButti K."/>
            <person name="Lindquist E."/>
            <person name="Lipzen A."/>
            <person name="Maire R."/>
            <person name="Meier B."/>
            <person name="Mihaltcheva S."/>
            <person name="Molinier V."/>
            <person name="Murat C."/>
            <person name="Poggeler S."/>
            <person name="Quandt C.A."/>
            <person name="Sperisen C."/>
            <person name="Tritt A."/>
            <person name="Tisserant E."/>
            <person name="Crous P.W."/>
            <person name="Henrissat B."/>
            <person name="Nehls U."/>
            <person name="Egli S."/>
            <person name="Spatafora J.W."/>
            <person name="Grigoriev I.V."/>
            <person name="Martin F.M."/>
        </authorList>
    </citation>
    <scope>NUCLEOTIDE SEQUENCE [LARGE SCALE GENOMIC DNA]</scope>
    <source>
        <strain evidence="2 3">CBS 459.81</strain>
    </source>
</reference>
<proteinExistence type="predicted"/>
<evidence type="ECO:0000256" key="1">
    <source>
        <dbReference type="SAM" id="MobiDB-lite"/>
    </source>
</evidence>
<feature type="region of interest" description="Disordered" evidence="1">
    <location>
        <begin position="12"/>
        <end position="46"/>
    </location>
</feature>
<evidence type="ECO:0000313" key="2">
    <source>
        <dbReference type="EMBL" id="OCK72782.1"/>
    </source>
</evidence>
<organism evidence="2 3">
    <name type="scientific">Lepidopterella palustris CBS 459.81</name>
    <dbReference type="NCBI Taxonomy" id="1314670"/>
    <lineage>
        <taxon>Eukaryota</taxon>
        <taxon>Fungi</taxon>
        <taxon>Dikarya</taxon>
        <taxon>Ascomycota</taxon>
        <taxon>Pezizomycotina</taxon>
        <taxon>Dothideomycetes</taxon>
        <taxon>Pleosporomycetidae</taxon>
        <taxon>Mytilinidiales</taxon>
        <taxon>Argynnaceae</taxon>
        <taxon>Lepidopterella</taxon>
    </lineage>
</organism>
<sequence length="94" mass="9954">MPLSRNLFRELSVEATSPAAPNEVAQKTSESDESSSAKNSAPRAAEIAASLSESHILPAGSRRNRRAAAYTALLADIKNLSGFYAGFTTSLEKV</sequence>
<dbReference type="EMBL" id="KV746530">
    <property type="protein sequence ID" value="OCK72782.1"/>
    <property type="molecule type" value="Genomic_DNA"/>
</dbReference>